<accession>A0A3E2BP66</accession>
<sequence>MKRTEVKIALPLIREKPVGLCGEPARSRPTILVSRVVIGMAPGVYLRSLQ</sequence>
<organism evidence="1 2">
    <name type="scientific">Candidatus Saccharicenans subterraneus</name>
    <dbReference type="NCBI Taxonomy" id="2508984"/>
    <lineage>
        <taxon>Bacteria</taxon>
        <taxon>Candidatus Aminicenantota</taxon>
        <taxon>Candidatus Aminicenantia</taxon>
        <taxon>Candidatus Aminicenantales</taxon>
        <taxon>Candidatus Saccharicenantaceae</taxon>
        <taxon>Candidatus Saccharicenans</taxon>
    </lineage>
</organism>
<comment type="caution">
    <text evidence="1">The sequence shown here is derived from an EMBL/GenBank/DDBJ whole genome shotgun (WGS) entry which is preliminary data.</text>
</comment>
<protein>
    <submittedName>
        <fullName evidence="1">Uncharacterized protein</fullName>
    </submittedName>
</protein>
<evidence type="ECO:0000313" key="1">
    <source>
        <dbReference type="EMBL" id="RFT16426.1"/>
    </source>
</evidence>
<name>A0A3E2BP66_9BACT</name>
<dbReference type="EMBL" id="QUAH01000003">
    <property type="protein sequence ID" value="RFT16426.1"/>
    <property type="molecule type" value="Genomic_DNA"/>
</dbReference>
<dbReference type="Proteomes" id="UP000257323">
    <property type="component" value="Unassembled WGS sequence"/>
</dbReference>
<proteinExistence type="predicted"/>
<evidence type="ECO:0000313" key="2">
    <source>
        <dbReference type="Proteomes" id="UP000257323"/>
    </source>
</evidence>
<reference evidence="1 2" key="1">
    <citation type="submission" date="2018-08" db="EMBL/GenBank/DDBJ databases">
        <title>Genome analysis of the thermophilic bacterium of the candidate phylum Aminicenantes from deep subsurface aquifer revealed its physiology and ecological role.</title>
        <authorList>
            <person name="Kadnikov V.V."/>
            <person name="Mardanov A.V."/>
            <person name="Beletsky A.V."/>
            <person name="Karnachuk O.V."/>
            <person name="Ravin N.V."/>
        </authorList>
    </citation>
    <scope>NUCLEOTIDE SEQUENCE [LARGE SCALE GENOMIC DNA]</scope>
    <source>
        <strain evidence="1">BY38</strain>
    </source>
</reference>
<dbReference type="AlphaFoldDB" id="A0A3E2BP66"/>
<gene>
    <name evidence="1" type="ORF">OP8BY_1604</name>
</gene>